<reference evidence="1" key="1">
    <citation type="journal article" date="2015" name="Nature">
        <title>Complex archaea that bridge the gap between prokaryotes and eukaryotes.</title>
        <authorList>
            <person name="Spang A."/>
            <person name="Saw J.H."/>
            <person name="Jorgensen S.L."/>
            <person name="Zaremba-Niedzwiedzka K."/>
            <person name="Martijn J."/>
            <person name="Lind A.E."/>
            <person name="van Eijk R."/>
            <person name="Schleper C."/>
            <person name="Guy L."/>
            <person name="Ettema T.J."/>
        </authorList>
    </citation>
    <scope>NUCLEOTIDE SEQUENCE</scope>
</reference>
<evidence type="ECO:0000313" key="1">
    <source>
        <dbReference type="EMBL" id="KKM72601.1"/>
    </source>
</evidence>
<proteinExistence type="predicted"/>
<gene>
    <name evidence="1" type="ORF">LCGC14_1418910</name>
</gene>
<protein>
    <submittedName>
        <fullName evidence="1">Uncharacterized protein</fullName>
    </submittedName>
</protein>
<dbReference type="AlphaFoldDB" id="A0A0F9KD81"/>
<organism evidence="1">
    <name type="scientific">marine sediment metagenome</name>
    <dbReference type="NCBI Taxonomy" id="412755"/>
    <lineage>
        <taxon>unclassified sequences</taxon>
        <taxon>metagenomes</taxon>
        <taxon>ecological metagenomes</taxon>
    </lineage>
</organism>
<accession>A0A0F9KD81</accession>
<comment type="caution">
    <text evidence="1">The sequence shown here is derived from an EMBL/GenBank/DDBJ whole genome shotgun (WGS) entry which is preliminary data.</text>
</comment>
<dbReference type="EMBL" id="LAZR01009440">
    <property type="protein sequence ID" value="KKM72601.1"/>
    <property type="molecule type" value="Genomic_DNA"/>
</dbReference>
<name>A0A0F9KD81_9ZZZZ</name>
<sequence>MKTQTDEETGIVFTDLESFEIPNPDVEYDPDGRNVELQIAHLYDPESGGEKQVGFYHYHRDNTRRNFYIRIDEIDRVIAALEKAKML</sequence>